<dbReference type="PROSITE" id="PS00041">
    <property type="entry name" value="HTH_ARAC_FAMILY_1"/>
    <property type="match status" value="1"/>
</dbReference>
<dbReference type="InterPro" id="IPR020449">
    <property type="entry name" value="Tscrpt_reg_AraC-type_HTH"/>
</dbReference>
<accession>A0ABU0E2R3</accession>
<dbReference type="PROSITE" id="PS01124">
    <property type="entry name" value="HTH_ARAC_FAMILY_2"/>
    <property type="match status" value="1"/>
</dbReference>
<evidence type="ECO:0000313" key="5">
    <source>
        <dbReference type="EMBL" id="MDQ0361186.1"/>
    </source>
</evidence>
<evidence type="ECO:0000313" key="6">
    <source>
        <dbReference type="Proteomes" id="UP001230220"/>
    </source>
</evidence>
<dbReference type="Proteomes" id="UP001230220">
    <property type="component" value="Unassembled WGS sequence"/>
</dbReference>
<dbReference type="PRINTS" id="PR00032">
    <property type="entry name" value="HTHARAC"/>
</dbReference>
<dbReference type="Gene3D" id="2.60.120.10">
    <property type="entry name" value="Jelly Rolls"/>
    <property type="match status" value="1"/>
</dbReference>
<dbReference type="Pfam" id="PF12833">
    <property type="entry name" value="HTH_18"/>
    <property type="match status" value="1"/>
</dbReference>
<evidence type="ECO:0000259" key="4">
    <source>
        <dbReference type="PROSITE" id="PS01124"/>
    </source>
</evidence>
<keyword evidence="6" id="KW-1185">Reference proteome</keyword>
<dbReference type="InterPro" id="IPR037923">
    <property type="entry name" value="HTH-like"/>
</dbReference>
<evidence type="ECO:0000256" key="1">
    <source>
        <dbReference type="ARBA" id="ARBA00023015"/>
    </source>
</evidence>
<keyword evidence="1" id="KW-0805">Transcription regulation</keyword>
<dbReference type="InterPro" id="IPR018062">
    <property type="entry name" value="HTH_AraC-typ_CS"/>
</dbReference>
<reference evidence="5 6" key="1">
    <citation type="submission" date="2023-07" db="EMBL/GenBank/DDBJ databases">
        <title>Genomic Encyclopedia of Type Strains, Phase IV (KMG-IV): sequencing the most valuable type-strain genomes for metagenomic binning, comparative biology and taxonomic classification.</title>
        <authorList>
            <person name="Goeker M."/>
        </authorList>
    </citation>
    <scope>NUCLEOTIDE SEQUENCE [LARGE SCALE GENOMIC DNA]</scope>
    <source>
        <strain evidence="5 6">DSM 16784</strain>
    </source>
</reference>
<dbReference type="Gene3D" id="1.10.10.60">
    <property type="entry name" value="Homeodomain-like"/>
    <property type="match status" value="2"/>
</dbReference>
<dbReference type="InterPro" id="IPR009057">
    <property type="entry name" value="Homeodomain-like_sf"/>
</dbReference>
<dbReference type="PANTHER" id="PTHR43280">
    <property type="entry name" value="ARAC-FAMILY TRANSCRIPTIONAL REGULATOR"/>
    <property type="match status" value="1"/>
</dbReference>
<feature type="domain" description="HTH araC/xylS-type" evidence="4">
    <location>
        <begin position="289"/>
        <end position="387"/>
    </location>
</feature>
<sequence>MFNKTTSFIFQKYGEIFQDLSRDKTRGKPGGRKILKIANKKVNFLYCNDEDTYIRVDDGIVMLVVSDDINQAPIEQFVIHRVIKIKAGVYFNFISITNNSKIEISSLSNISNKKHALDEEFVYERILPNVQVNEVLACYYQVRNANYNFSGESHGHWELTFIDSGQLETSIDGEYFNLNNYELILYAPRQYHTQHTNNEHSCSYLTVMFDMECSHEDDLKNRVFQANRDALTTINNFVRASGNDQVFSKDLMICYLQEIVVRLIYSDFIDDSPVANTPMQQKFENELLNEVLIYINDNIYTAITIEKLCQEFSISRSSLQQLFKNNLNTAPKQYISDLKLQKSKLLIKESKYTISEISNILGFASIHYFSRKFKQQFGITPTDYAKTIYN</sequence>
<keyword evidence="3" id="KW-0804">Transcription</keyword>
<dbReference type="RefSeq" id="WP_307407700.1">
    <property type="nucleotide sequence ID" value="NZ_JAUSUR010000003.1"/>
</dbReference>
<name>A0ABU0E2R3_9FIRM</name>
<dbReference type="SUPFAM" id="SSF46689">
    <property type="entry name" value="Homeodomain-like"/>
    <property type="match status" value="2"/>
</dbReference>
<dbReference type="InterPro" id="IPR014710">
    <property type="entry name" value="RmlC-like_jellyroll"/>
</dbReference>
<protein>
    <submittedName>
        <fullName evidence="5">AraC-like DNA-binding protein</fullName>
    </submittedName>
</protein>
<dbReference type="InterPro" id="IPR018060">
    <property type="entry name" value="HTH_AraC"/>
</dbReference>
<dbReference type="EMBL" id="JAUSUR010000003">
    <property type="protein sequence ID" value="MDQ0361186.1"/>
    <property type="molecule type" value="Genomic_DNA"/>
</dbReference>
<dbReference type="SUPFAM" id="SSF51215">
    <property type="entry name" value="Regulatory protein AraC"/>
    <property type="match status" value="1"/>
</dbReference>
<proteinExistence type="predicted"/>
<keyword evidence="2" id="KW-0238">DNA-binding</keyword>
<dbReference type="PANTHER" id="PTHR43280:SF2">
    <property type="entry name" value="HTH-TYPE TRANSCRIPTIONAL REGULATOR EXSA"/>
    <property type="match status" value="1"/>
</dbReference>
<comment type="caution">
    <text evidence="5">The sequence shown here is derived from an EMBL/GenBank/DDBJ whole genome shotgun (WGS) entry which is preliminary data.</text>
</comment>
<evidence type="ECO:0000256" key="3">
    <source>
        <dbReference type="ARBA" id="ARBA00023163"/>
    </source>
</evidence>
<organism evidence="5 6">
    <name type="scientific">Breznakia pachnodae</name>
    <dbReference type="NCBI Taxonomy" id="265178"/>
    <lineage>
        <taxon>Bacteria</taxon>
        <taxon>Bacillati</taxon>
        <taxon>Bacillota</taxon>
        <taxon>Erysipelotrichia</taxon>
        <taxon>Erysipelotrichales</taxon>
        <taxon>Erysipelotrichaceae</taxon>
        <taxon>Breznakia</taxon>
    </lineage>
</organism>
<evidence type="ECO:0000256" key="2">
    <source>
        <dbReference type="ARBA" id="ARBA00023125"/>
    </source>
</evidence>
<dbReference type="SMART" id="SM00342">
    <property type="entry name" value="HTH_ARAC"/>
    <property type="match status" value="1"/>
</dbReference>
<gene>
    <name evidence="5" type="ORF">J2S15_001933</name>
</gene>